<feature type="domain" description="CBS" evidence="3">
    <location>
        <begin position="81"/>
        <end position="138"/>
    </location>
</feature>
<reference evidence="4 5" key="1">
    <citation type="submission" date="2016-11" db="EMBL/GenBank/DDBJ databases">
        <authorList>
            <person name="Jaros S."/>
            <person name="Januszkiewicz K."/>
            <person name="Wedrychowicz H."/>
        </authorList>
    </citation>
    <scope>NUCLEOTIDE SEQUENCE [LARGE SCALE GENOMIC DNA]</scope>
    <source>
        <strain evidence="4 5">DSM 5091</strain>
    </source>
</reference>
<dbReference type="SUPFAM" id="SSF54631">
    <property type="entry name" value="CBS-domain pair"/>
    <property type="match status" value="1"/>
</dbReference>
<dbReference type="STRING" id="1122189.SAMN02745165_01713"/>
<dbReference type="PROSITE" id="PS51371">
    <property type="entry name" value="CBS"/>
    <property type="match status" value="2"/>
</dbReference>
<organism evidence="4 5">
    <name type="scientific">Malonomonas rubra DSM 5091</name>
    <dbReference type="NCBI Taxonomy" id="1122189"/>
    <lineage>
        <taxon>Bacteria</taxon>
        <taxon>Pseudomonadati</taxon>
        <taxon>Thermodesulfobacteriota</taxon>
        <taxon>Desulfuromonadia</taxon>
        <taxon>Desulfuromonadales</taxon>
        <taxon>Geopsychrobacteraceae</taxon>
        <taxon>Malonomonas</taxon>
    </lineage>
</organism>
<dbReference type="CDD" id="cd05401">
    <property type="entry name" value="NT_GlnE_GlnD_like"/>
    <property type="match status" value="1"/>
</dbReference>
<dbReference type="InterPro" id="IPR000644">
    <property type="entry name" value="CBS_dom"/>
</dbReference>
<dbReference type="Proteomes" id="UP000184171">
    <property type="component" value="Unassembled WGS sequence"/>
</dbReference>
<accession>A0A1M6H788</accession>
<dbReference type="RefSeq" id="WP_072907864.1">
    <property type="nucleotide sequence ID" value="NZ_FQZT01000005.1"/>
</dbReference>
<keyword evidence="1 2" id="KW-0129">CBS domain</keyword>
<dbReference type="EMBL" id="FQZT01000005">
    <property type="protein sequence ID" value="SHJ17999.1"/>
    <property type="molecule type" value="Genomic_DNA"/>
</dbReference>
<evidence type="ECO:0000256" key="1">
    <source>
        <dbReference type="ARBA" id="ARBA00023122"/>
    </source>
</evidence>
<dbReference type="Pfam" id="PF10335">
    <property type="entry name" value="DUF294_C"/>
    <property type="match status" value="1"/>
</dbReference>
<dbReference type="AlphaFoldDB" id="A0A1M6H788"/>
<dbReference type="PANTHER" id="PTHR43080">
    <property type="entry name" value="CBS DOMAIN-CONTAINING PROTEIN CBSX3, MITOCHONDRIAL"/>
    <property type="match status" value="1"/>
</dbReference>
<proteinExistence type="predicted"/>
<evidence type="ECO:0000259" key="3">
    <source>
        <dbReference type="PROSITE" id="PS51371"/>
    </source>
</evidence>
<name>A0A1M6H788_MALRU</name>
<dbReference type="InterPro" id="IPR046342">
    <property type="entry name" value="CBS_dom_sf"/>
</dbReference>
<dbReference type="SMART" id="SM00116">
    <property type="entry name" value="CBS"/>
    <property type="match status" value="2"/>
</dbReference>
<dbReference type="PANTHER" id="PTHR43080:SF2">
    <property type="entry name" value="CBS DOMAIN-CONTAINING PROTEIN"/>
    <property type="match status" value="1"/>
</dbReference>
<evidence type="ECO:0000313" key="4">
    <source>
        <dbReference type="EMBL" id="SHJ17999.1"/>
    </source>
</evidence>
<sequence length="481" mass="54048">MPEENTFFLAVKDYCHRDLITCHIEDRIVDAAIVMREKSISSIIACDDKGEPVGIMTDRDLRIKVVAGRVDPEKSVVREVMTSPVLSVKEEDTLFEVLYQMSRHRIHRLGVVDEKNRLIGIINESDIIRLQNRSPQKLLRSIDEAEDIPALKEIHDHMKELIAFLRGNGVSTRDLVRLISLLNDQMALRLIEILQNSQFPDLPEKCAYLVLGSEGRREQTLKTDQDNAIIYADDLSATDIAKLKNFSQVLIDSLIEIGVPECPGGIMAKNEFWRRNISDWKDAIDGWIATPSGENILNFSMFSDMRTLWGDTSLEQELRKHVIQRASENGIFLAHMAANVCLFPPPLGLFGRIKPEKSGPHVGKIDLKKSGIFAITEGVKTLALEAGILEGSTTEKLQVLLKQEVLNAKQVGDLEAAFNLLTFFRLRSQIASAASGRDPDNYLAPSSLNRVERGRLKVALEVVQSFQGSLSSHFQLQMLRR</sequence>
<dbReference type="InterPro" id="IPR005105">
    <property type="entry name" value="GlnD_Uridyltrans_N"/>
</dbReference>
<feature type="domain" description="CBS" evidence="3">
    <location>
        <begin position="15"/>
        <end position="73"/>
    </location>
</feature>
<keyword evidence="5" id="KW-1185">Reference proteome</keyword>
<evidence type="ECO:0000256" key="2">
    <source>
        <dbReference type="PROSITE-ProRule" id="PRU00703"/>
    </source>
</evidence>
<dbReference type="Pfam" id="PF00571">
    <property type="entry name" value="CBS"/>
    <property type="match status" value="2"/>
</dbReference>
<gene>
    <name evidence="4" type="ORF">SAMN02745165_01713</name>
</gene>
<dbReference type="Gene3D" id="3.10.580.10">
    <property type="entry name" value="CBS-domain"/>
    <property type="match status" value="1"/>
</dbReference>
<dbReference type="OrthoDB" id="9808528at2"/>
<evidence type="ECO:0000313" key="5">
    <source>
        <dbReference type="Proteomes" id="UP000184171"/>
    </source>
</evidence>
<dbReference type="Pfam" id="PF03445">
    <property type="entry name" value="DUF294"/>
    <property type="match status" value="1"/>
</dbReference>
<dbReference type="InterPro" id="IPR018821">
    <property type="entry name" value="DUF294_put_nucleoTrafse_sb-bd"/>
</dbReference>
<protein>
    <submittedName>
        <fullName evidence="4">CBS domain-containing protein</fullName>
    </submittedName>
</protein>
<dbReference type="InterPro" id="IPR051257">
    <property type="entry name" value="Diverse_CBS-Domain"/>
</dbReference>
<dbReference type="GO" id="GO:0008773">
    <property type="term" value="F:[protein-PII] uridylyltransferase activity"/>
    <property type="evidence" value="ECO:0007669"/>
    <property type="project" value="InterPro"/>
</dbReference>